<dbReference type="EMBL" id="JACIDS010000002">
    <property type="protein sequence ID" value="MBB3930703.1"/>
    <property type="molecule type" value="Genomic_DNA"/>
</dbReference>
<organism evidence="2 3">
    <name type="scientific">Kaistia hirudinis</name>
    <dbReference type="NCBI Taxonomy" id="1293440"/>
    <lineage>
        <taxon>Bacteria</taxon>
        <taxon>Pseudomonadati</taxon>
        <taxon>Pseudomonadota</taxon>
        <taxon>Alphaproteobacteria</taxon>
        <taxon>Hyphomicrobiales</taxon>
        <taxon>Kaistiaceae</taxon>
        <taxon>Kaistia</taxon>
    </lineage>
</organism>
<keyword evidence="3" id="KW-1185">Reference proteome</keyword>
<dbReference type="Proteomes" id="UP000553963">
    <property type="component" value="Unassembled WGS sequence"/>
</dbReference>
<accession>A0A840AN56</accession>
<gene>
    <name evidence="2" type="ORF">GGR25_001742</name>
</gene>
<protein>
    <recommendedName>
        <fullName evidence="1">DUF6456 domain-containing protein</fullName>
    </recommendedName>
</protein>
<dbReference type="Pfam" id="PF20057">
    <property type="entry name" value="DUF6456"/>
    <property type="match status" value="1"/>
</dbReference>
<dbReference type="AlphaFoldDB" id="A0A840AN56"/>
<sequence length="262" mass="28366">MKTPSDEMKLVRRLAGLGRYLVVTGDIVLLRSDSGGEATPVAATLFRRLRASGALREDGEGHWRLSEPGRSLARRLVANGGAVDGQHQLRGHAKVGDGADERWVSVDLGESPLSWMRARKGRDGEPMIDDVAYEAGERLRADFTRGQMMPRVTANWNLGAPAGRRSGAAGGMGELTDAALAARIRVERAMTALGPELSGTVLDFCCFLKGIEAIERERGWPKRSARLVLQLGLSALARHYGFSREAVGPPRRGSETLRRDAG</sequence>
<proteinExistence type="predicted"/>
<comment type="caution">
    <text evidence="2">The sequence shown here is derived from an EMBL/GenBank/DDBJ whole genome shotgun (WGS) entry which is preliminary data.</text>
</comment>
<evidence type="ECO:0000313" key="2">
    <source>
        <dbReference type="EMBL" id="MBB3930703.1"/>
    </source>
</evidence>
<evidence type="ECO:0000313" key="3">
    <source>
        <dbReference type="Proteomes" id="UP000553963"/>
    </source>
</evidence>
<dbReference type="InterPro" id="IPR045599">
    <property type="entry name" value="DUF6456"/>
</dbReference>
<reference evidence="2 3" key="1">
    <citation type="submission" date="2020-08" db="EMBL/GenBank/DDBJ databases">
        <title>Genomic Encyclopedia of Type Strains, Phase IV (KMG-IV): sequencing the most valuable type-strain genomes for metagenomic binning, comparative biology and taxonomic classification.</title>
        <authorList>
            <person name="Goeker M."/>
        </authorList>
    </citation>
    <scope>NUCLEOTIDE SEQUENCE [LARGE SCALE GENOMIC DNA]</scope>
    <source>
        <strain evidence="2 3">DSM 25966</strain>
    </source>
</reference>
<name>A0A840AN56_9HYPH</name>
<feature type="domain" description="DUF6456" evidence="1">
    <location>
        <begin position="105"/>
        <end position="241"/>
    </location>
</feature>
<dbReference type="RefSeq" id="WP_183398335.1">
    <property type="nucleotide sequence ID" value="NZ_JACIDS010000002.1"/>
</dbReference>
<evidence type="ECO:0000259" key="1">
    <source>
        <dbReference type="Pfam" id="PF20057"/>
    </source>
</evidence>